<accession>A0A9D2R4X0</accession>
<sequence length="92" mass="10694">MSKKTLNELTLKDNFIFQVKRDREMEGRFMLLELLSQDERAEGVLEGKREDILELLSDLDRVPEDLENEVESQEDPEVLGIWLKLDARASSS</sequence>
<evidence type="ECO:0000313" key="1">
    <source>
        <dbReference type="EMBL" id="HJD38559.1"/>
    </source>
</evidence>
<reference evidence="1" key="2">
    <citation type="submission" date="2021-04" db="EMBL/GenBank/DDBJ databases">
        <authorList>
            <person name="Gilroy R."/>
        </authorList>
    </citation>
    <scope>NUCLEOTIDE SEQUENCE</scope>
    <source>
        <strain evidence="1">ChiW19-6364</strain>
    </source>
</reference>
<name>A0A9D2R4X0_9FIRM</name>
<proteinExistence type="predicted"/>
<protein>
    <submittedName>
        <fullName evidence="1">Uncharacterized protein</fullName>
    </submittedName>
</protein>
<comment type="caution">
    <text evidence="1">The sequence shown here is derived from an EMBL/GenBank/DDBJ whole genome shotgun (WGS) entry which is preliminary data.</text>
</comment>
<dbReference type="AlphaFoldDB" id="A0A9D2R4X0"/>
<evidence type="ECO:0000313" key="2">
    <source>
        <dbReference type="Proteomes" id="UP000823850"/>
    </source>
</evidence>
<gene>
    <name evidence="1" type="ORF">H9913_00900</name>
</gene>
<dbReference type="Proteomes" id="UP000823850">
    <property type="component" value="Unassembled WGS sequence"/>
</dbReference>
<dbReference type="EMBL" id="DWUX01000011">
    <property type="protein sequence ID" value="HJD38559.1"/>
    <property type="molecule type" value="Genomic_DNA"/>
</dbReference>
<reference evidence="1" key="1">
    <citation type="journal article" date="2021" name="PeerJ">
        <title>Extensive microbial diversity within the chicken gut microbiome revealed by metagenomics and culture.</title>
        <authorList>
            <person name="Gilroy R."/>
            <person name="Ravi A."/>
            <person name="Getino M."/>
            <person name="Pursley I."/>
            <person name="Horton D.L."/>
            <person name="Alikhan N.F."/>
            <person name="Baker D."/>
            <person name="Gharbi K."/>
            <person name="Hall N."/>
            <person name="Watson M."/>
            <person name="Adriaenssens E.M."/>
            <person name="Foster-Nyarko E."/>
            <person name="Jarju S."/>
            <person name="Secka A."/>
            <person name="Antonio M."/>
            <person name="Oren A."/>
            <person name="Chaudhuri R.R."/>
            <person name="La Ragione R."/>
            <person name="Hildebrand F."/>
            <person name="Pallen M.J."/>
        </authorList>
    </citation>
    <scope>NUCLEOTIDE SEQUENCE</scope>
    <source>
        <strain evidence="1">ChiW19-6364</strain>
    </source>
</reference>
<organism evidence="1 2">
    <name type="scientific">Candidatus Blautia stercoripullorum</name>
    <dbReference type="NCBI Taxonomy" id="2838502"/>
    <lineage>
        <taxon>Bacteria</taxon>
        <taxon>Bacillati</taxon>
        <taxon>Bacillota</taxon>
        <taxon>Clostridia</taxon>
        <taxon>Lachnospirales</taxon>
        <taxon>Lachnospiraceae</taxon>
        <taxon>Blautia</taxon>
    </lineage>
</organism>